<proteinExistence type="predicted"/>
<organism evidence="3 4">
    <name type="scientific">Candidatus Corynebacterium faecigallinarum</name>
    <dbReference type="NCBI Taxonomy" id="2838528"/>
    <lineage>
        <taxon>Bacteria</taxon>
        <taxon>Bacillati</taxon>
        <taxon>Actinomycetota</taxon>
        <taxon>Actinomycetes</taxon>
        <taxon>Mycobacteriales</taxon>
        <taxon>Corynebacteriaceae</taxon>
        <taxon>Corynebacterium</taxon>
    </lineage>
</organism>
<gene>
    <name evidence="3" type="ORF">H9751_11935</name>
</gene>
<feature type="compositionally biased region" description="Low complexity" evidence="1">
    <location>
        <begin position="21"/>
        <end position="72"/>
    </location>
</feature>
<evidence type="ECO:0008006" key="5">
    <source>
        <dbReference type="Google" id="ProtNLM"/>
    </source>
</evidence>
<feature type="signal peptide" evidence="2">
    <location>
        <begin position="1"/>
        <end position="22"/>
    </location>
</feature>
<evidence type="ECO:0000256" key="2">
    <source>
        <dbReference type="SAM" id="SignalP"/>
    </source>
</evidence>
<protein>
    <recommendedName>
        <fullName evidence="5">Secreted protein</fullName>
    </recommendedName>
</protein>
<feature type="region of interest" description="Disordered" evidence="1">
    <location>
        <begin position="21"/>
        <end position="103"/>
    </location>
</feature>
<dbReference type="Proteomes" id="UP000823858">
    <property type="component" value="Unassembled WGS sequence"/>
</dbReference>
<dbReference type="AlphaFoldDB" id="A0A9D2TR93"/>
<reference evidence="3" key="2">
    <citation type="submission" date="2021-04" db="EMBL/GenBank/DDBJ databases">
        <authorList>
            <person name="Gilroy R."/>
        </authorList>
    </citation>
    <scope>NUCLEOTIDE SEQUENCE</scope>
    <source>
        <strain evidence="3">ChiHjej13B12-4958</strain>
    </source>
</reference>
<comment type="caution">
    <text evidence="3">The sequence shown here is derived from an EMBL/GenBank/DDBJ whole genome shotgun (WGS) entry which is preliminary data.</text>
</comment>
<keyword evidence="2" id="KW-0732">Signal</keyword>
<dbReference type="PROSITE" id="PS51257">
    <property type="entry name" value="PROKAR_LIPOPROTEIN"/>
    <property type="match status" value="1"/>
</dbReference>
<accession>A0A9D2TR93</accession>
<dbReference type="EMBL" id="DWVP01000024">
    <property type="protein sequence ID" value="HJC86220.1"/>
    <property type="molecule type" value="Genomic_DNA"/>
</dbReference>
<feature type="chain" id="PRO_5038999094" description="Secreted protein" evidence="2">
    <location>
        <begin position="23"/>
        <end position="273"/>
    </location>
</feature>
<evidence type="ECO:0000313" key="4">
    <source>
        <dbReference type="Proteomes" id="UP000823858"/>
    </source>
</evidence>
<evidence type="ECO:0000256" key="1">
    <source>
        <dbReference type="SAM" id="MobiDB-lite"/>
    </source>
</evidence>
<evidence type="ECO:0000313" key="3">
    <source>
        <dbReference type="EMBL" id="HJC86220.1"/>
    </source>
</evidence>
<name>A0A9D2TR93_9CORY</name>
<reference evidence="3" key="1">
    <citation type="journal article" date="2021" name="PeerJ">
        <title>Extensive microbial diversity within the chicken gut microbiome revealed by metagenomics and culture.</title>
        <authorList>
            <person name="Gilroy R."/>
            <person name="Ravi A."/>
            <person name="Getino M."/>
            <person name="Pursley I."/>
            <person name="Horton D.L."/>
            <person name="Alikhan N.F."/>
            <person name="Baker D."/>
            <person name="Gharbi K."/>
            <person name="Hall N."/>
            <person name="Watson M."/>
            <person name="Adriaenssens E.M."/>
            <person name="Foster-Nyarko E."/>
            <person name="Jarju S."/>
            <person name="Secka A."/>
            <person name="Antonio M."/>
            <person name="Oren A."/>
            <person name="Chaudhuri R.R."/>
            <person name="La Ragione R."/>
            <person name="Hildebrand F."/>
            <person name="Pallen M.J."/>
        </authorList>
    </citation>
    <scope>NUCLEOTIDE SEQUENCE</scope>
    <source>
        <strain evidence="3">ChiHjej13B12-4958</strain>
    </source>
</reference>
<sequence length="273" mass="27700">MSRRTLQTGAFALILATGTALTSCSSDSDDAATTGSASESSATASDNSTAQESSGAPSSSESDTPSENPDASEASEADASERAGTDTNEPVDLNAALLGPDDAPAGFTFAQDEGGNTEMPEGTVEMLNAMDFEPAHCKDVLDQRLQGEATDTDARTTNYVRGEEASILVAVSPGTDTEPNDCANISANGKAQEIPFSITTTSKDVPVTVNGAEQVSGTSIDTTIGIGPQKTTATQTSVNGVVNGVSFTVMGSGDVDQATLVSVAETQAQRLQG</sequence>